<dbReference type="InterPro" id="IPR008334">
    <property type="entry name" value="5'-Nucleotdase_C"/>
</dbReference>
<dbReference type="STRING" id="670580.A0A1X6N8K2"/>
<evidence type="ECO:0000313" key="4">
    <source>
        <dbReference type="EMBL" id="OSX64941.1"/>
    </source>
</evidence>
<dbReference type="SUPFAM" id="SSF56300">
    <property type="entry name" value="Metallo-dependent phosphatases"/>
    <property type="match status" value="1"/>
</dbReference>
<feature type="compositionally biased region" description="Low complexity" evidence="2">
    <location>
        <begin position="314"/>
        <end position="342"/>
    </location>
</feature>
<dbReference type="Proteomes" id="UP000194127">
    <property type="component" value="Unassembled WGS sequence"/>
</dbReference>
<dbReference type="Gene3D" id="3.90.780.10">
    <property type="entry name" value="5'-Nucleotidase, C-terminal domain"/>
    <property type="match status" value="1"/>
</dbReference>
<name>A0A1X6N8K2_9APHY</name>
<dbReference type="InterPro" id="IPR036907">
    <property type="entry name" value="5'-Nucleotdase_C_sf"/>
</dbReference>
<gene>
    <name evidence="4" type="ORF">POSPLADRAFT_1134584</name>
</gene>
<dbReference type="RefSeq" id="XP_024341735.1">
    <property type="nucleotide sequence ID" value="XM_024484496.1"/>
</dbReference>
<dbReference type="PANTHER" id="PTHR11575:SF48">
    <property type="entry name" value="5'-NUCLEOTIDASE"/>
    <property type="match status" value="1"/>
</dbReference>
<dbReference type="GO" id="GO:0009166">
    <property type="term" value="P:nucleotide catabolic process"/>
    <property type="evidence" value="ECO:0007669"/>
    <property type="project" value="InterPro"/>
</dbReference>
<dbReference type="AlphaFoldDB" id="A0A1X6N8K2"/>
<evidence type="ECO:0000259" key="3">
    <source>
        <dbReference type="Pfam" id="PF02872"/>
    </source>
</evidence>
<evidence type="ECO:0000313" key="5">
    <source>
        <dbReference type="Proteomes" id="UP000194127"/>
    </source>
</evidence>
<comment type="similarity">
    <text evidence="1">Belongs to the 5'-nucleotidase family.</text>
</comment>
<feature type="region of interest" description="Disordered" evidence="2">
    <location>
        <begin position="314"/>
        <end position="347"/>
    </location>
</feature>
<evidence type="ECO:0000256" key="2">
    <source>
        <dbReference type="SAM" id="MobiDB-lite"/>
    </source>
</evidence>
<dbReference type="InterPro" id="IPR006179">
    <property type="entry name" value="5_nucleotidase/apyrase"/>
</dbReference>
<feature type="domain" description="5'-Nucleotidase C-terminal" evidence="3">
    <location>
        <begin position="188"/>
        <end position="305"/>
    </location>
</feature>
<organism evidence="4 5">
    <name type="scientific">Postia placenta MAD-698-R-SB12</name>
    <dbReference type="NCBI Taxonomy" id="670580"/>
    <lineage>
        <taxon>Eukaryota</taxon>
        <taxon>Fungi</taxon>
        <taxon>Dikarya</taxon>
        <taxon>Basidiomycota</taxon>
        <taxon>Agaricomycotina</taxon>
        <taxon>Agaricomycetes</taxon>
        <taxon>Polyporales</taxon>
        <taxon>Adustoporiaceae</taxon>
        <taxon>Rhodonia</taxon>
    </lineage>
</organism>
<dbReference type="InterPro" id="IPR029052">
    <property type="entry name" value="Metallo-depent_PP-like"/>
</dbReference>
<dbReference type="GeneID" id="36329445"/>
<keyword evidence="5" id="KW-1185">Reference proteome</keyword>
<sequence>MAETAKELSLRLRDPEGKHKCDIVIALTHARYVTFPHDIALAKAIGALSPTGQTDSPGWHMTHGVDLILGGHDHLYYVSHGVTSWEGYDTTHPVLGAEADRGDVLVIKSGTDFRDLSEFALELVDAPPGGVRRKAIAAIRGKRHSTQPGSKKNAHIAKILESVLSSVSDALKAPVCKTAVELDLRSELIRTQETASANWFADVLRHCYDDAPTMGSGSNGVFICAGTLRGDSTYGPGNITLGDIMEILPFEDPIVALEIDGASLWDAFEQSLSTWPAQEGRFPVISGFRVSWDSRRAPGQRVLGVWLVQEPASATNTSASPTPLSSATASKTSLQSTQSTNSGASTPVILVDGESVPRSREGRKYRIITREYMAQGHDGFLALKDQKYLVDDESGQMMSQIVRKYLLGVRSSFIL</sequence>
<protein>
    <recommendedName>
        <fullName evidence="3">5'-Nucleotidase C-terminal domain-containing protein</fullName>
    </recommendedName>
</protein>
<dbReference type="Gene3D" id="3.60.21.10">
    <property type="match status" value="1"/>
</dbReference>
<dbReference type="Pfam" id="PF02872">
    <property type="entry name" value="5_nucleotid_C"/>
    <property type="match status" value="1"/>
</dbReference>
<proteinExistence type="inferred from homology"/>
<dbReference type="GO" id="GO:0016787">
    <property type="term" value="F:hydrolase activity"/>
    <property type="evidence" value="ECO:0007669"/>
    <property type="project" value="InterPro"/>
</dbReference>
<dbReference type="PANTHER" id="PTHR11575">
    <property type="entry name" value="5'-NUCLEOTIDASE-RELATED"/>
    <property type="match status" value="1"/>
</dbReference>
<dbReference type="OrthoDB" id="10252235at2759"/>
<reference evidence="4 5" key="1">
    <citation type="submission" date="2017-04" db="EMBL/GenBank/DDBJ databases">
        <title>Genome Sequence of the Model Brown-Rot Fungus Postia placenta SB12.</title>
        <authorList>
            <consortium name="DOE Joint Genome Institute"/>
            <person name="Gaskell J."/>
            <person name="Kersten P."/>
            <person name="Larrondo L.F."/>
            <person name="Canessa P."/>
            <person name="Martinez D."/>
            <person name="Hibbett D."/>
            <person name="Schmoll M."/>
            <person name="Kubicek C.P."/>
            <person name="Martinez A.T."/>
            <person name="Yadav J."/>
            <person name="Master E."/>
            <person name="Magnuson J.K."/>
            <person name="James T."/>
            <person name="Yaver D."/>
            <person name="Berka R."/>
            <person name="Labutti K."/>
            <person name="Lipzen A."/>
            <person name="Aerts A."/>
            <person name="Barry K."/>
            <person name="Henrissat B."/>
            <person name="Blanchette R."/>
            <person name="Grigoriev I."/>
            <person name="Cullen D."/>
        </authorList>
    </citation>
    <scope>NUCLEOTIDE SEQUENCE [LARGE SCALE GENOMIC DNA]</scope>
    <source>
        <strain evidence="4 5">MAD-698-R-SB12</strain>
    </source>
</reference>
<evidence type="ECO:0000256" key="1">
    <source>
        <dbReference type="ARBA" id="ARBA00006654"/>
    </source>
</evidence>
<accession>A0A1X6N8K2</accession>
<dbReference type="EMBL" id="KZ110593">
    <property type="protein sequence ID" value="OSX64941.1"/>
    <property type="molecule type" value="Genomic_DNA"/>
</dbReference>
<dbReference type="SUPFAM" id="SSF55816">
    <property type="entry name" value="5'-nucleotidase (syn. UDP-sugar hydrolase), C-terminal domain"/>
    <property type="match status" value="1"/>
</dbReference>